<reference evidence="9" key="1">
    <citation type="journal article" date="2023" name="Mol. Biol. Evol.">
        <title>Third-Generation Sequencing Reveals the Adaptive Role of the Epigenome in Three Deep-Sea Polychaetes.</title>
        <authorList>
            <person name="Perez M."/>
            <person name="Aroh O."/>
            <person name="Sun Y."/>
            <person name="Lan Y."/>
            <person name="Juniper S.K."/>
            <person name="Young C.R."/>
            <person name="Angers B."/>
            <person name="Qian P.Y."/>
        </authorList>
    </citation>
    <scope>NUCLEOTIDE SEQUENCE</scope>
    <source>
        <strain evidence="9">R07B-5</strain>
    </source>
</reference>
<evidence type="ECO:0000256" key="2">
    <source>
        <dbReference type="ARBA" id="ARBA00005716"/>
    </source>
</evidence>
<evidence type="ECO:0000256" key="3">
    <source>
        <dbReference type="ARBA" id="ARBA00023015"/>
    </source>
</evidence>
<keyword evidence="5 7" id="KW-0804">Transcription</keyword>
<comment type="function">
    <text evidence="7">Component of the Mediator complex, a coactivator involved in the regulated transcription of nearly all RNA polymerase II-dependent genes. Mediator functions as a bridge to convey information from gene-specific regulatory proteins to the basal RNA polymerase II transcription machinery. Mediator is recruited to promoters by direct interactions with regulatory proteins and serves as a scaffold for the assembly of a functional preinitiation complex with RNA polymerase II and the general transcription factors.</text>
</comment>
<accession>A0AAD9NIC2</accession>
<feature type="region of interest" description="Disordered" evidence="8">
    <location>
        <begin position="190"/>
        <end position="249"/>
    </location>
</feature>
<keyword evidence="4 7" id="KW-0010">Activator</keyword>
<dbReference type="Gene3D" id="1.20.58.1710">
    <property type="match status" value="1"/>
</dbReference>
<comment type="subunit">
    <text evidence="7">Component of the Mediator complex.</text>
</comment>
<keyword evidence="10" id="KW-1185">Reference proteome</keyword>
<keyword evidence="3 7" id="KW-0805">Transcription regulation</keyword>
<evidence type="ECO:0000256" key="6">
    <source>
        <dbReference type="ARBA" id="ARBA00023242"/>
    </source>
</evidence>
<dbReference type="Proteomes" id="UP001209878">
    <property type="component" value="Unassembled WGS sequence"/>
</dbReference>
<evidence type="ECO:0000313" key="10">
    <source>
        <dbReference type="Proteomes" id="UP001209878"/>
    </source>
</evidence>
<dbReference type="PANTHER" id="PTHR13074:SF9">
    <property type="entry name" value="MEDIATOR OF RNA POLYMERASE II TRANSCRIPTION SUBUNIT 8"/>
    <property type="match status" value="1"/>
</dbReference>
<feature type="compositionally biased region" description="Low complexity" evidence="8">
    <location>
        <begin position="215"/>
        <end position="225"/>
    </location>
</feature>
<dbReference type="InterPro" id="IPR019364">
    <property type="entry name" value="Mediatior_Med8_fun/met"/>
</dbReference>
<organism evidence="9 10">
    <name type="scientific">Ridgeia piscesae</name>
    <name type="common">Tubeworm</name>
    <dbReference type="NCBI Taxonomy" id="27915"/>
    <lineage>
        <taxon>Eukaryota</taxon>
        <taxon>Metazoa</taxon>
        <taxon>Spiralia</taxon>
        <taxon>Lophotrochozoa</taxon>
        <taxon>Annelida</taxon>
        <taxon>Polychaeta</taxon>
        <taxon>Sedentaria</taxon>
        <taxon>Canalipalpata</taxon>
        <taxon>Sabellida</taxon>
        <taxon>Siboglinidae</taxon>
        <taxon>Ridgeia</taxon>
    </lineage>
</organism>
<keyword evidence="6 7" id="KW-0539">Nucleus</keyword>
<evidence type="ECO:0000313" key="9">
    <source>
        <dbReference type="EMBL" id="KAK2171382.1"/>
    </source>
</evidence>
<comment type="subcellular location">
    <subcellularLocation>
        <location evidence="1 7">Nucleus</location>
    </subcellularLocation>
</comment>
<evidence type="ECO:0000256" key="4">
    <source>
        <dbReference type="ARBA" id="ARBA00023159"/>
    </source>
</evidence>
<dbReference type="GO" id="GO:0016592">
    <property type="term" value="C:mediator complex"/>
    <property type="evidence" value="ECO:0007669"/>
    <property type="project" value="InterPro"/>
</dbReference>
<proteinExistence type="inferred from homology"/>
<dbReference type="GO" id="GO:0070847">
    <property type="term" value="C:core mediator complex"/>
    <property type="evidence" value="ECO:0007669"/>
    <property type="project" value="TreeGrafter"/>
</dbReference>
<dbReference type="GO" id="GO:0000978">
    <property type="term" value="F:RNA polymerase II cis-regulatory region sequence-specific DNA binding"/>
    <property type="evidence" value="ECO:0007669"/>
    <property type="project" value="TreeGrafter"/>
</dbReference>
<evidence type="ECO:0000256" key="8">
    <source>
        <dbReference type="SAM" id="MobiDB-lite"/>
    </source>
</evidence>
<dbReference type="GO" id="GO:0006357">
    <property type="term" value="P:regulation of transcription by RNA polymerase II"/>
    <property type="evidence" value="ECO:0007669"/>
    <property type="project" value="InterPro"/>
</dbReference>
<dbReference type="EMBL" id="JAODUO010001071">
    <property type="protein sequence ID" value="KAK2171382.1"/>
    <property type="molecule type" value="Genomic_DNA"/>
</dbReference>
<evidence type="ECO:0000256" key="1">
    <source>
        <dbReference type="ARBA" id="ARBA00004123"/>
    </source>
</evidence>
<dbReference type="GO" id="GO:0003712">
    <property type="term" value="F:transcription coregulator activity"/>
    <property type="evidence" value="ECO:0007669"/>
    <property type="project" value="InterPro"/>
</dbReference>
<comment type="caution">
    <text evidence="9">The sequence shown here is derived from an EMBL/GenBank/DDBJ whole genome shotgun (WGS) entry which is preliminary data.</text>
</comment>
<name>A0AAD9NIC2_RIDPI</name>
<comment type="similarity">
    <text evidence="2 7">Belongs to the Mediator complex subunit 8 family.</text>
</comment>
<dbReference type="Pfam" id="PF10232">
    <property type="entry name" value="Med8"/>
    <property type="match status" value="1"/>
</dbReference>
<feature type="compositionally biased region" description="Polar residues" evidence="8">
    <location>
        <begin position="229"/>
        <end position="239"/>
    </location>
</feature>
<evidence type="ECO:0000256" key="5">
    <source>
        <dbReference type="ARBA" id="ARBA00023163"/>
    </source>
</evidence>
<protein>
    <recommendedName>
        <fullName evidence="7">Mediator of RNA polymerase II transcription subunit 8</fullName>
    </recommendedName>
    <alternativeName>
        <fullName evidence="7">Mediator complex subunit 8</fullName>
    </alternativeName>
</protein>
<dbReference type="PANTHER" id="PTHR13074">
    <property type="entry name" value="MEDIATOR OF RNA POLYMERASE II TRANSCRIPTION SUBUNIT 8"/>
    <property type="match status" value="1"/>
</dbReference>
<gene>
    <name evidence="7" type="primary">MED8</name>
    <name evidence="9" type="ORF">NP493_1073g00021</name>
</gene>
<sequence length="249" mass="28321">MQKEEKIQETTLESLFQRVQEIKNTIISFLLKLEQEYETLNWPTVLDNFALLSSQISMLTRLIKSDRIPQLRGYVLLPLSLSPERDAELEKVTEGRVMAFNHEVVPDYLRTKPDPEVDDKMMQFQTRANQTTPEMLQKQITTLNKISMNMIEIINSKRVEWEGEMNQRSSQPTTSSLSDTNAVIAAISFGKNLKSSRRQDSTGQGQHSSDHKSQHSSSQSGGSVHINKPPSTVKTNIKSAPNAHPYNRH</sequence>
<evidence type="ECO:0000256" key="7">
    <source>
        <dbReference type="RuleBase" id="RU364144"/>
    </source>
</evidence>
<dbReference type="AlphaFoldDB" id="A0AAD9NIC2"/>